<evidence type="ECO:0000313" key="4">
    <source>
        <dbReference type="EMBL" id="MCF2526001.1"/>
    </source>
</evidence>
<feature type="domain" description="NACHT" evidence="3">
    <location>
        <begin position="110"/>
        <end position="234"/>
    </location>
</feature>
<comment type="caution">
    <text evidence="4">The sequence shown here is derived from an EMBL/GenBank/DDBJ whole genome shotgun (WGS) entry which is preliminary data.</text>
</comment>
<dbReference type="AlphaFoldDB" id="A0AA41PUL8"/>
<evidence type="ECO:0000313" key="5">
    <source>
        <dbReference type="Proteomes" id="UP001165378"/>
    </source>
</evidence>
<organism evidence="4 5">
    <name type="scientific">Yinghuangia soli</name>
    <dbReference type="NCBI Taxonomy" id="2908204"/>
    <lineage>
        <taxon>Bacteria</taxon>
        <taxon>Bacillati</taxon>
        <taxon>Actinomycetota</taxon>
        <taxon>Actinomycetes</taxon>
        <taxon>Kitasatosporales</taxon>
        <taxon>Streptomycetaceae</taxon>
        <taxon>Yinghuangia</taxon>
    </lineage>
</organism>
<dbReference type="EMBL" id="JAKFHA010000001">
    <property type="protein sequence ID" value="MCF2526001.1"/>
    <property type="molecule type" value="Genomic_DNA"/>
</dbReference>
<dbReference type="RefSeq" id="WP_235050066.1">
    <property type="nucleotide sequence ID" value="NZ_JAKFHA010000001.1"/>
</dbReference>
<keyword evidence="2" id="KW-1133">Transmembrane helix</keyword>
<dbReference type="SUPFAM" id="SSF52540">
    <property type="entry name" value="P-loop containing nucleoside triphosphate hydrolases"/>
    <property type="match status" value="1"/>
</dbReference>
<name>A0AA41PUL8_9ACTN</name>
<reference evidence="4" key="1">
    <citation type="submission" date="2022-01" db="EMBL/GenBank/DDBJ databases">
        <title>Genome-Based Taxonomic Classification of the Phylum Actinobacteria.</title>
        <authorList>
            <person name="Gao Y."/>
        </authorList>
    </citation>
    <scope>NUCLEOTIDE SEQUENCE</scope>
    <source>
        <strain evidence="4">KLBMP 8922</strain>
    </source>
</reference>
<accession>A0AA41PUL8</accession>
<dbReference type="Pfam" id="PF05729">
    <property type="entry name" value="NACHT"/>
    <property type="match status" value="1"/>
</dbReference>
<evidence type="ECO:0000256" key="1">
    <source>
        <dbReference type="SAM" id="MobiDB-lite"/>
    </source>
</evidence>
<dbReference type="CDD" id="cd00882">
    <property type="entry name" value="Ras_like_GTPase"/>
    <property type="match status" value="1"/>
</dbReference>
<gene>
    <name evidence="4" type="ORF">LZ495_02010</name>
</gene>
<dbReference type="PANTHER" id="PTHR46844:SF1">
    <property type="entry name" value="SLR5058 PROTEIN"/>
    <property type="match status" value="1"/>
</dbReference>
<dbReference type="InterPro" id="IPR027417">
    <property type="entry name" value="P-loop_NTPase"/>
</dbReference>
<feature type="region of interest" description="Disordered" evidence="1">
    <location>
        <begin position="730"/>
        <end position="749"/>
    </location>
</feature>
<keyword evidence="2" id="KW-0472">Membrane</keyword>
<proteinExistence type="predicted"/>
<dbReference type="Proteomes" id="UP001165378">
    <property type="component" value="Unassembled WGS sequence"/>
</dbReference>
<evidence type="ECO:0000259" key="3">
    <source>
        <dbReference type="PROSITE" id="PS50837"/>
    </source>
</evidence>
<dbReference type="PANTHER" id="PTHR46844">
    <property type="entry name" value="SLR5058 PROTEIN"/>
    <property type="match status" value="1"/>
</dbReference>
<protein>
    <submittedName>
        <fullName evidence="4">NACHT domain-containing protein</fullName>
    </submittedName>
</protein>
<feature type="transmembrane region" description="Helical" evidence="2">
    <location>
        <begin position="6"/>
        <end position="25"/>
    </location>
</feature>
<keyword evidence="5" id="KW-1185">Reference proteome</keyword>
<evidence type="ECO:0000256" key="2">
    <source>
        <dbReference type="SAM" id="Phobius"/>
    </source>
</evidence>
<dbReference type="Gene3D" id="3.40.50.300">
    <property type="entry name" value="P-loop containing nucleotide triphosphate hydrolases"/>
    <property type="match status" value="1"/>
</dbReference>
<dbReference type="InterPro" id="IPR007111">
    <property type="entry name" value="NACHT_NTPase"/>
</dbReference>
<sequence length="749" mass="83110">MDWASVTGIGVGAGLFLAGVVLALLKDSIEKAAAKLYNLALDRLAGSALLRRTVLKRYARSVAEAYEAVPVPFATRGTLKMSEIYVPLAVHEFGWADERRDAYEVLHAHRRAVVIGDPGAGKSVLLRHSLLRWATAPKPGRGAVAVLVELHRLNGLVDVEGPDAFRRLIVDQFARHRFPRADKFVARRLEAGTLTVYLDGLDEVDSADRMRAMGGIRDFATAYPECRIVVSCRSAVYDGGLRPEFADEVRIGEFDDRLMRRFLEAWPGLPEGRSTVEQLMAALRNAPRVMQLARNPLLLTMIAWLYSEVYVHSGKRLPHSRAEFYNEVTTELLHRWNNRHNRYVGPEKKIVLQAVALAAMENGGVMDADRLALPYHEVVRLIAEKLPDLNRDPSEAREMLDEIVHRSGLLVYVDGGDKVQFAHLTLQEFFAARQLQDRPDELLGRFRNDRLRWRETVLLWCGMAERDCTEFLEQLFAVDGLLAFEALAEVHAVADEIADLIVAYAQERAEHNASAPRPGWGFTGEFGRVAAARTPRGERTLAYLASVLADPGNGAGLHRFAADALAYTSLPEAAEILVRSFARSQEAFSALAAMREIAIPALEPIADTGRPWGREQMLVVSLVQGMGPGPAALMLVPWLADDDARALCAALCLASMAGEWQRYVGPQPDNGWRWSTRPTQGEAEAWLVGRLWDARVPGRTDDVIGRIGKLLLHAPEADSIWIDVPLGTGRRRGAGRQEQPALRETVRPE</sequence>
<keyword evidence="2" id="KW-0812">Transmembrane</keyword>
<dbReference type="PROSITE" id="PS50837">
    <property type="entry name" value="NACHT"/>
    <property type="match status" value="1"/>
</dbReference>